<dbReference type="InterPro" id="IPR003961">
    <property type="entry name" value="FN3_dom"/>
</dbReference>
<dbReference type="SUPFAM" id="SSF49785">
    <property type="entry name" value="Galactose-binding domain-like"/>
    <property type="match status" value="1"/>
</dbReference>
<keyword evidence="1" id="KW-0732">Signal</keyword>
<organism evidence="2 3">
    <name type="scientific">Chiayiivirga flava</name>
    <dbReference type="NCBI Taxonomy" id="659595"/>
    <lineage>
        <taxon>Bacteria</taxon>
        <taxon>Pseudomonadati</taxon>
        <taxon>Pseudomonadota</taxon>
        <taxon>Gammaproteobacteria</taxon>
        <taxon>Lysobacterales</taxon>
        <taxon>Lysobacteraceae</taxon>
        <taxon>Chiayiivirga</taxon>
    </lineage>
</organism>
<evidence type="ECO:0000313" key="3">
    <source>
        <dbReference type="Proteomes" id="UP000521199"/>
    </source>
</evidence>
<feature type="chain" id="PRO_5031311343" description="P/Homo B domain-containing protein" evidence="1">
    <location>
        <begin position="22"/>
        <end position="1314"/>
    </location>
</feature>
<keyword evidence="3" id="KW-1185">Reference proteome</keyword>
<dbReference type="InterPro" id="IPR013783">
    <property type="entry name" value="Ig-like_fold"/>
</dbReference>
<sequence>MKVRSGAARAAALLLSILSVAAGPAVAIAPVHEDSTHADAPVPTLRAVAQGLEATPALLGHAERSILVLDRLRPFQQRHGADWEVRWDLRADRPNVVQGSGIPLLPGSGNRLDALQGAAAQDVAAVGTQVRALFDTLPDLLRLDALDLRLDTARSGSFGPDAALWFIELQQYHQGVPVDGAFAYARISHGNVVQFGTERVSEIAIDAKARQSREDALAQAWDQLAFSGDTRIVETIEAGELRIYPTLPGGEAPGLAFTGMRGTGYTHVLAWRFVFRVQGNPATWQVLFDSHAGRVIDVRDLNVNADATVTGGVYPTTNTDTEIVIPFPFAAVTNNGAKVTDTDGVYDFTAGTATTSLNGRYFQMNDTCGAISLSNNTDGNLALGASGGTDCVTPGVGGAGNTHASRTGFYHLTRINEKARSILPANAWLQTKVGANMNIVDVCNAGWNGSTVNFFRSGSGCSNTGEIAAVFLHEWGHGMDTNSGGAANENASGEAVGDTFAFLETRDACIGPNFQPGVQCHNCTDCTGVRDVGQFSTRGSATIARPSTITDNAGINCDRFACPYSTPQGFPYRGPMGFQGHCESLIAGGANWDLTQNLVDHYGESGWQRMDDIWYSSLVPSKNAFRVASGGQCNAAAQVDGCAATNWYTVYLAVNDDDGNLANGTPDACRIWDAFDAHGIACGTRPVCSNDAPDFTLAIGASPQRVCAGGSADFVAQIGAQMGFDAEVTLSASGVPADASATFTPNPVAPGSDAALQIAVGAATPAGSYPIEVQGTAAGSPGHSASALLLVDAAAPTFPTLTAPADRAALAGTSATFTWQAVATAATYRIDVARDAMFTDIVATEDGLTAATFTLDNLDSGGARYYWRVTAENACGDSATSAVFTFATSANIELGCRTPNLAIPDNNATGVSDVMALSAPGTVDTLQIRVTAPHSWVGDLKFAVAHAGTTVTVIDRPGVPGSTNGCDADDIDVLLDDGAPTPVETQCSAQAPAIGGVRSPNQALAGFAGHTIAGNWTINASDAVGQDTGTLAAWCLIAPQPPVQAYSVGGTVSALVGSGLVLSLNDGEELVPVDADGSYAFLTLIDAGGTYAVSVHAQPASPPQTCVVSNATGTVTAADVTDVDVSCAAATFSVTATVEGLVGEGLQLQLNGGEVLDVPADGSVQFVDALDDGESYSVAVATQPTAPSQLCSVANGNGIVDGADVTDVIVTCVTQDYTVGGIVSGLVGSGLVLAIDSGDMLSIAADGPFVFPVALEDGSSYSVTVATQPRAPVQRCTVAGGDGTLAGADATGIAIDCVTLPLAILSDGFERTTP</sequence>
<evidence type="ECO:0000313" key="2">
    <source>
        <dbReference type="EMBL" id="MBB5207287.1"/>
    </source>
</evidence>
<dbReference type="CDD" id="cd00063">
    <property type="entry name" value="FN3"/>
    <property type="match status" value="1"/>
</dbReference>
<gene>
    <name evidence="2" type="ORF">HNQ52_000803</name>
</gene>
<dbReference type="InterPro" id="IPR008979">
    <property type="entry name" value="Galactose-bd-like_sf"/>
</dbReference>
<accession>A0A7W8D5W5</accession>
<dbReference type="Proteomes" id="UP000521199">
    <property type="component" value="Unassembled WGS sequence"/>
</dbReference>
<dbReference type="EMBL" id="JACHHP010000001">
    <property type="protein sequence ID" value="MBB5207287.1"/>
    <property type="molecule type" value="Genomic_DNA"/>
</dbReference>
<protein>
    <recommendedName>
        <fullName evidence="4">P/Homo B domain-containing protein</fullName>
    </recommendedName>
</protein>
<evidence type="ECO:0000256" key="1">
    <source>
        <dbReference type="SAM" id="SignalP"/>
    </source>
</evidence>
<name>A0A7W8D5W5_9GAMM</name>
<dbReference type="InterPro" id="IPR036116">
    <property type="entry name" value="FN3_sf"/>
</dbReference>
<evidence type="ECO:0008006" key="4">
    <source>
        <dbReference type="Google" id="ProtNLM"/>
    </source>
</evidence>
<dbReference type="Gene3D" id="2.60.120.260">
    <property type="entry name" value="Galactose-binding domain-like"/>
    <property type="match status" value="1"/>
</dbReference>
<dbReference type="SUPFAM" id="SSF55486">
    <property type="entry name" value="Metalloproteases ('zincins'), catalytic domain"/>
    <property type="match status" value="1"/>
</dbReference>
<dbReference type="Gene3D" id="2.60.40.10">
    <property type="entry name" value="Immunoglobulins"/>
    <property type="match status" value="1"/>
</dbReference>
<dbReference type="SUPFAM" id="SSF49265">
    <property type="entry name" value="Fibronectin type III"/>
    <property type="match status" value="1"/>
</dbReference>
<feature type="signal peptide" evidence="1">
    <location>
        <begin position="1"/>
        <end position="21"/>
    </location>
</feature>
<reference evidence="2 3" key="1">
    <citation type="submission" date="2020-08" db="EMBL/GenBank/DDBJ databases">
        <title>Genomic Encyclopedia of Type Strains, Phase IV (KMG-IV): sequencing the most valuable type-strain genomes for metagenomic binning, comparative biology and taxonomic classification.</title>
        <authorList>
            <person name="Goeker M."/>
        </authorList>
    </citation>
    <scope>NUCLEOTIDE SEQUENCE [LARGE SCALE GENOMIC DNA]</scope>
    <source>
        <strain evidence="2 3">DSM 24163</strain>
    </source>
</reference>
<proteinExistence type="predicted"/>
<comment type="caution">
    <text evidence="2">The sequence shown here is derived from an EMBL/GenBank/DDBJ whole genome shotgun (WGS) entry which is preliminary data.</text>
</comment>
<dbReference type="RefSeq" id="WP_183959801.1">
    <property type="nucleotide sequence ID" value="NZ_JACHHP010000001.1"/>
</dbReference>